<keyword evidence="4" id="KW-0206">Cytoskeleton</keyword>
<comment type="caution">
    <text evidence="7">The sequence shown here is derived from an EMBL/GenBank/DDBJ whole genome shotgun (WGS) entry which is preliminary data.</text>
</comment>
<evidence type="ECO:0000256" key="1">
    <source>
        <dbReference type="ARBA" id="ARBA00004245"/>
    </source>
</evidence>
<feature type="compositionally biased region" description="Basic and acidic residues" evidence="5">
    <location>
        <begin position="437"/>
        <end position="455"/>
    </location>
</feature>
<evidence type="ECO:0000256" key="5">
    <source>
        <dbReference type="SAM" id="MobiDB-lite"/>
    </source>
</evidence>
<evidence type="ECO:0000313" key="7">
    <source>
        <dbReference type="EMBL" id="GIL88727.1"/>
    </source>
</evidence>
<dbReference type="EMBL" id="BNCP01000046">
    <property type="protein sequence ID" value="GIL88727.1"/>
    <property type="molecule type" value="Genomic_DNA"/>
</dbReference>
<reference evidence="7" key="1">
    <citation type="journal article" date="2021" name="Proc. Natl. Acad. Sci. U.S.A.">
        <title>Three genomes in the algal genus Volvox reveal the fate of a haploid sex-determining region after a transition to homothallism.</title>
        <authorList>
            <person name="Yamamoto K."/>
            <person name="Hamaji T."/>
            <person name="Kawai-Toyooka H."/>
            <person name="Matsuzaki R."/>
            <person name="Takahashi F."/>
            <person name="Nishimura Y."/>
            <person name="Kawachi M."/>
            <person name="Noguchi H."/>
            <person name="Minakuchi Y."/>
            <person name="Umen J.G."/>
            <person name="Toyoda A."/>
            <person name="Nozaki H."/>
        </authorList>
    </citation>
    <scope>NUCLEOTIDE SEQUENCE</scope>
    <source>
        <strain evidence="8">NIES-3785</strain>
        <strain evidence="7">NIES-3786</strain>
    </source>
</reference>
<organism evidence="7 9">
    <name type="scientific">Volvox reticuliferus</name>
    <dbReference type="NCBI Taxonomy" id="1737510"/>
    <lineage>
        <taxon>Eukaryota</taxon>
        <taxon>Viridiplantae</taxon>
        <taxon>Chlorophyta</taxon>
        <taxon>core chlorophytes</taxon>
        <taxon>Chlorophyceae</taxon>
        <taxon>CS clade</taxon>
        <taxon>Chlamydomonadales</taxon>
        <taxon>Volvocaceae</taxon>
        <taxon>Volvox</taxon>
    </lineage>
</organism>
<dbReference type="InterPro" id="IPR027329">
    <property type="entry name" value="TPX2_C"/>
</dbReference>
<gene>
    <name evidence="7" type="ORF">Vretifemale_16577</name>
    <name evidence="8" type="ORF">Vretimale_17299</name>
</gene>
<feature type="region of interest" description="Disordered" evidence="5">
    <location>
        <begin position="183"/>
        <end position="300"/>
    </location>
</feature>
<protein>
    <recommendedName>
        <fullName evidence="6">TPX2 C-terminal domain-containing protein</fullName>
    </recommendedName>
</protein>
<feature type="region of interest" description="Disordered" evidence="5">
    <location>
        <begin position="545"/>
        <end position="566"/>
    </location>
</feature>
<feature type="compositionally biased region" description="Pro residues" evidence="5">
    <location>
        <begin position="470"/>
        <end position="480"/>
    </location>
</feature>
<accession>A0A8J4CVX2</accession>
<evidence type="ECO:0000313" key="9">
    <source>
        <dbReference type="Proteomes" id="UP000747110"/>
    </source>
</evidence>
<evidence type="ECO:0000313" key="8">
    <source>
        <dbReference type="EMBL" id="GIM14285.1"/>
    </source>
</evidence>
<evidence type="ECO:0000259" key="6">
    <source>
        <dbReference type="Pfam" id="PF06886"/>
    </source>
</evidence>
<dbReference type="Proteomes" id="UP000747110">
    <property type="component" value="Unassembled WGS sequence"/>
</dbReference>
<evidence type="ECO:0000256" key="2">
    <source>
        <dbReference type="ARBA" id="ARBA00005885"/>
    </source>
</evidence>
<feature type="region of interest" description="Disordered" evidence="5">
    <location>
        <begin position="437"/>
        <end position="484"/>
    </location>
</feature>
<dbReference type="Pfam" id="PF06886">
    <property type="entry name" value="TPX2"/>
    <property type="match status" value="1"/>
</dbReference>
<feature type="compositionally biased region" description="Low complexity" evidence="5">
    <location>
        <begin position="206"/>
        <end position="227"/>
    </location>
</feature>
<feature type="domain" description="TPX2 C-terminal" evidence="6">
    <location>
        <begin position="506"/>
        <end position="552"/>
    </location>
</feature>
<evidence type="ECO:0000256" key="3">
    <source>
        <dbReference type="ARBA" id="ARBA00022490"/>
    </source>
</evidence>
<dbReference type="OrthoDB" id="534830at2759"/>
<feature type="compositionally biased region" description="Polar residues" evidence="5">
    <location>
        <begin position="236"/>
        <end position="264"/>
    </location>
</feature>
<dbReference type="AlphaFoldDB" id="A0A8J4CVX2"/>
<dbReference type="GO" id="GO:0005856">
    <property type="term" value="C:cytoskeleton"/>
    <property type="evidence" value="ECO:0007669"/>
    <property type="project" value="UniProtKB-SubCell"/>
</dbReference>
<dbReference type="EMBL" id="BNCQ01000055">
    <property type="protein sequence ID" value="GIM14285.1"/>
    <property type="molecule type" value="Genomic_DNA"/>
</dbReference>
<comment type="similarity">
    <text evidence="2">Belongs to the TPX2 family.</text>
</comment>
<name>A0A8J4CVX2_9CHLO</name>
<proteinExistence type="inferred from homology"/>
<keyword evidence="3" id="KW-0963">Cytoplasm</keyword>
<comment type="subcellular location">
    <subcellularLocation>
        <location evidence="1">Cytoplasm</location>
        <location evidence="1">Cytoskeleton</location>
    </subcellularLocation>
</comment>
<sequence>MSLGAEPLESREFLSSCLKAALDDPDLVDAISDQALEQGFSALTIGQGLVSVDQLKDKLYLTVDEAKSVLNICTSMVAGRNSVKKSSSDQLSVHLQQTQSGGLAMRMDVQERDGARVNDTQLQDANQGHQALPFESLDMIMENAAVVVVSRTTPHTSEKKIIAACAPDLVPCPAPESCLSPAAERNGDITKPADTASLTSVDTKTVEAPVEATAPKPAAAKPAVAKPDNGKPASAVSKQTEQLSPEVSTVSPRIPSPSSGSTPSYLRPTAAHKARVSKDAEASASANLAPVQEDTPEQRKRRTLFSRMASTFLAPTQAFVARVTGRSEEAKTKKESPVSKASVHLEAVLNSPQGQRVTRPQPFALRSEMRSKSSIMTTEELELAEAREKAFKRNPVPKHVYESRPIVPTPRSTPKDPNEVFEPFQLASVELHNKKMEEMRKKAEEEAAREEEARRFKARTFQARIASSPVTPPKPIPSPPTRAEAPVFASEARISYYHEVIEPAKKAKEAEANREKMEAERKLKELEDMDVDDYRKTLEFKARPMPDFSSPFRVDPSLSRSVTVPEEPKLRTSVRLGAATAREDKEGQGLGNGLYDGAGYVDPFFASLRKSTSVRTSIKSNPSSRRNSVLRQSASAALLGNGSTTPKGTRSSVGTSLQAAIRAAARDAARDLAANGCGVGELAEEDEAGMAAGADN</sequence>
<dbReference type="Proteomes" id="UP000722791">
    <property type="component" value="Unassembled WGS sequence"/>
</dbReference>
<evidence type="ECO:0000256" key="4">
    <source>
        <dbReference type="ARBA" id="ARBA00023212"/>
    </source>
</evidence>
<keyword evidence="9" id="KW-1185">Reference proteome</keyword>